<dbReference type="Pfam" id="PF03181">
    <property type="entry name" value="BURP"/>
    <property type="match status" value="1"/>
</dbReference>
<protein>
    <recommendedName>
        <fullName evidence="1">BURP domain-containing protein</fullName>
    </recommendedName>
</protein>
<dbReference type="InterPro" id="IPR004873">
    <property type="entry name" value="BURP_dom"/>
</dbReference>
<reference evidence="2" key="1">
    <citation type="submission" date="2023-08" db="EMBL/GenBank/DDBJ databases">
        <title>A de novo genome assembly of Solanum verrucosum Schlechtendal, a Mexican diploid species geographically isolated from the other diploid A-genome species in potato relatives.</title>
        <authorList>
            <person name="Hosaka K."/>
        </authorList>
    </citation>
    <scope>NUCLEOTIDE SEQUENCE</scope>
    <source>
        <tissue evidence="2">Young leaves</tissue>
    </source>
</reference>
<dbReference type="Proteomes" id="UP001234989">
    <property type="component" value="Chromosome 2"/>
</dbReference>
<dbReference type="SMART" id="SM01045">
    <property type="entry name" value="BURP"/>
    <property type="match status" value="1"/>
</dbReference>
<feature type="domain" description="BURP" evidence="1">
    <location>
        <begin position="133"/>
        <end position="344"/>
    </location>
</feature>
<evidence type="ECO:0000313" key="3">
    <source>
        <dbReference type="Proteomes" id="UP001234989"/>
    </source>
</evidence>
<dbReference type="AlphaFoldDB" id="A0AAF0TDL4"/>
<evidence type="ECO:0000259" key="1">
    <source>
        <dbReference type="PROSITE" id="PS51277"/>
    </source>
</evidence>
<dbReference type="PANTHER" id="PTHR31236:SF54">
    <property type="entry name" value="BURP DOMAIN-CONTAINING PROTEIN 5-LIKE"/>
    <property type="match status" value="1"/>
</dbReference>
<sequence length="347" mass="39278">MPINNGHLSIVVPYKRFTMKFQLLYSLTICLLAFVASSDAAISPEIYWKIKLPNTRMPKVIRDFLLQAENDVGDTKEKVYYGLHQHGILVFSAATDEEIHDLKRETPNALLRQVIQESINSDFQDNNFLYKPYFLENDLEKGNIINFPSLKNKNEAPIWPRQFVESIPFSSKKIPEILNHFSINSSKDAETIKETIKFCEAPTKKGQKQNCATSLESMVDFGIFMLGTNNVKVIATEVQGENQMLLQKYTIEEVEQIGEGVNMVCHKLNYAYAVHFCHGGGITKTFMVSMIGVDGTKVKAVSICHKDTSLWNPKGLPFVVLNVKPGTTTICHFLQDDQIAFLPYEEA</sequence>
<accession>A0AAF0TDL4</accession>
<dbReference type="PROSITE" id="PS51277">
    <property type="entry name" value="BURP"/>
    <property type="match status" value="1"/>
</dbReference>
<dbReference type="InterPro" id="IPR044816">
    <property type="entry name" value="BURP"/>
</dbReference>
<gene>
    <name evidence="2" type="ORF">MTR67_008049</name>
</gene>
<proteinExistence type="predicted"/>
<name>A0AAF0TDL4_SOLVR</name>
<dbReference type="EMBL" id="CP133613">
    <property type="protein sequence ID" value="WMV14664.1"/>
    <property type="molecule type" value="Genomic_DNA"/>
</dbReference>
<evidence type="ECO:0000313" key="2">
    <source>
        <dbReference type="EMBL" id="WMV14664.1"/>
    </source>
</evidence>
<organism evidence="2 3">
    <name type="scientific">Solanum verrucosum</name>
    <dbReference type="NCBI Taxonomy" id="315347"/>
    <lineage>
        <taxon>Eukaryota</taxon>
        <taxon>Viridiplantae</taxon>
        <taxon>Streptophyta</taxon>
        <taxon>Embryophyta</taxon>
        <taxon>Tracheophyta</taxon>
        <taxon>Spermatophyta</taxon>
        <taxon>Magnoliopsida</taxon>
        <taxon>eudicotyledons</taxon>
        <taxon>Gunneridae</taxon>
        <taxon>Pentapetalae</taxon>
        <taxon>asterids</taxon>
        <taxon>lamiids</taxon>
        <taxon>Solanales</taxon>
        <taxon>Solanaceae</taxon>
        <taxon>Solanoideae</taxon>
        <taxon>Solaneae</taxon>
        <taxon>Solanum</taxon>
    </lineage>
</organism>
<dbReference type="PANTHER" id="PTHR31236">
    <property type="entry name" value="BURP DOMAIN PROTEIN USPL1-LIKE"/>
    <property type="match status" value="1"/>
</dbReference>
<keyword evidence="3" id="KW-1185">Reference proteome</keyword>